<organism evidence="21 22">
    <name type="scientific">Fusarium piperis</name>
    <dbReference type="NCBI Taxonomy" id="1435070"/>
    <lineage>
        <taxon>Eukaryota</taxon>
        <taxon>Fungi</taxon>
        <taxon>Dikarya</taxon>
        <taxon>Ascomycota</taxon>
        <taxon>Pezizomycotina</taxon>
        <taxon>Sordariomycetes</taxon>
        <taxon>Hypocreomycetidae</taxon>
        <taxon>Hypocreales</taxon>
        <taxon>Nectriaceae</taxon>
        <taxon>Fusarium</taxon>
        <taxon>Fusarium solani species complex</taxon>
    </lineage>
</organism>
<dbReference type="OrthoDB" id="7396459at2759"/>
<dbReference type="GO" id="GO:0003724">
    <property type="term" value="F:RNA helicase activity"/>
    <property type="evidence" value="ECO:0007669"/>
    <property type="project" value="UniProtKB-EC"/>
</dbReference>
<evidence type="ECO:0000256" key="10">
    <source>
        <dbReference type="ARBA" id="ARBA00023242"/>
    </source>
</evidence>
<dbReference type="PANTHER" id="PTHR24031">
    <property type="entry name" value="RNA HELICASE"/>
    <property type="match status" value="1"/>
</dbReference>
<protein>
    <recommendedName>
        <fullName evidence="16">ATP-dependent RNA helicase</fullName>
        <ecNumber evidence="16">3.6.4.13</ecNumber>
    </recommendedName>
</protein>
<dbReference type="CDD" id="cd17960">
    <property type="entry name" value="DEADc_DDX55"/>
    <property type="match status" value="1"/>
</dbReference>
<feature type="compositionally biased region" description="Basic and acidic residues" evidence="17">
    <location>
        <begin position="570"/>
        <end position="585"/>
    </location>
</feature>
<evidence type="ECO:0000256" key="8">
    <source>
        <dbReference type="ARBA" id="ARBA00022884"/>
    </source>
</evidence>
<evidence type="ECO:0000256" key="15">
    <source>
        <dbReference type="RuleBase" id="RU000492"/>
    </source>
</evidence>
<dbReference type="EMBL" id="JAPEUR010000012">
    <property type="protein sequence ID" value="KAJ4328296.1"/>
    <property type="molecule type" value="Genomic_DNA"/>
</dbReference>
<comment type="subcellular location">
    <subcellularLocation>
        <location evidence="1">Nucleus</location>
        <location evidence="1">Nucleolus</location>
    </subcellularLocation>
</comment>
<evidence type="ECO:0000256" key="16">
    <source>
        <dbReference type="RuleBase" id="RU365068"/>
    </source>
</evidence>
<comment type="domain">
    <text evidence="16">The Q motif is unique to and characteristic of the DEAD box family of RNA helicases and controls ATP binding and hydrolysis.</text>
</comment>
<evidence type="ECO:0000256" key="6">
    <source>
        <dbReference type="ARBA" id="ARBA00022806"/>
    </source>
</evidence>
<dbReference type="PROSITE" id="PS51194">
    <property type="entry name" value="HELICASE_CTER"/>
    <property type="match status" value="1"/>
</dbReference>
<dbReference type="PROSITE" id="PS51192">
    <property type="entry name" value="HELICASE_ATP_BIND_1"/>
    <property type="match status" value="1"/>
</dbReference>
<dbReference type="Pfam" id="PF23681">
    <property type="entry name" value="CTT_SPB4"/>
    <property type="match status" value="1"/>
</dbReference>
<dbReference type="SUPFAM" id="SSF52540">
    <property type="entry name" value="P-loop containing nucleoside triphosphate hydrolases"/>
    <property type="match status" value="1"/>
</dbReference>
<dbReference type="AlphaFoldDB" id="A0A9W9BU23"/>
<keyword evidence="8 16" id="KW-0694">RNA-binding</keyword>
<dbReference type="InterPro" id="IPR001650">
    <property type="entry name" value="Helicase_C-like"/>
</dbReference>
<dbReference type="SMART" id="SM01178">
    <property type="entry name" value="DUF4217"/>
    <property type="match status" value="1"/>
</dbReference>
<dbReference type="InterPro" id="IPR025313">
    <property type="entry name" value="SPB4-like_CTE"/>
</dbReference>
<comment type="similarity">
    <text evidence="12">Belongs to the DEAD box helicase family. DDX55/SPB4 subfamily.</text>
</comment>
<dbReference type="GO" id="GO:0006364">
    <property type="term" value="P:rRNA processing"/>
    <property type="evidence" value="ECO:0007669"/>
    <property type="project" value="UniProtKB-KW"/>
</dbReference>
<dbReference type="SMART" id="SM00490">
    <property type="entry name" value="HELICc"/>
    <property type="match status" value="1"/>
</dbReference>
<keyword evidence="7 15" id="KW-0067">ATP-binding</keyword>
<evidence type="ECO:0000256" key="2">
    <source>
        <dbReference type="ARBA" id="ARBA00022517"/>
    </source>
</evidence>
<dbReference type="Proteomes" id="UP001140502">
    <property type="component" value="Unassembled WGS sequence"/>
</dbReference>
<keyword evidence="22" id="KW-1185">Reference proteome</keyword>
<dbReference type="Pfam" id="PF13959">
    <property type="entry name" value="CTE_SPB4"/>
    <property type="match status" value="1"/>
</dbReference>
<comment type="function">
    <text evidence="16">RNA helicase.</text>
</comment>
<dbReference type="GO" id="GO:0005524">
    <property type="term" value="F:ATP binding"/>
    <property type="evidence" value="ECO:0007669"/>
    <property type="project" value="UniProtKB-UniRule"/>
</dbReference>
<evidence type="ECO:0000256" key="17">
    <source>
        <dbReference type="SAM" id="MobiDB-lite"/>
    </source>
</evidence>
<evidence type="ECO:0000256" key="1">
    <source>
        <dbReference type="ARBA" id="ARBA00004604"/>
    </source>
</evidence>
<dbReference type="InterPro" id="IPR014001">
    <property type="entry name" value="Helicase_ATP-bd"/>
</dbReference>
<evidence type="ECO:0000256" key="9">
    <source>
        <dbReference type="ARBA" id="ARBA00023054"/>
    </source>
</evidence>
<dbReference type="InterPro" id="IPR027417">
    <property type="entry name" value="P-loop_NTPase"/>
</dbReference>
<feature type="domain" description="Helicase C-terminal" evidence="19">
    <location>
        <begin position="319"/>
        <end position="481"/>
    </location>
</feature>
<feature type="compositionally biased region" description="Basic and acidic residues" evidence="17">
    <location>
        <begin position="593"/>
        <end position="610"/>
    </location>
</feature>
<feature type="compositionally biased region" description="Basic and acidic residues" evidence="17">
    <location>
        <begin position="617"/>
        <end position="656"/>
    </location>
</feature>
<evidence type="ECO:0000256" key="7">
    <source>
        <dbReference type="ARBA" id="ARBA00022840"/>
    </source>
</evidence>
<keyword evidence="9" id="KW-0175">Coiled coil</keyword>
<evidence type="ECO:0000259" key="19">
    <source>
        <dbReference type="PROSITE" id="PS51194"/>
    </source>
</evidence>
<dbReference type="InterPro" id="IPR011545">
    <property type="entry name" value="DEAD/DEAH_box_helicase_dom"/>
</dbReference>
<feature type="domain" description="DEAD-box RNA helicase Q" evidence="20">
    <location>
        <begin position="51"/>
        <end position="79"/>
    </location>
</feature>
<evidence type="ECO:0000259" key="20">
    <source>
        <dbReference type="PROSITE" id="PS51195"/>
    </source>
</evidence>
<dbReference type="PROSITE" id="PS51195">
    <property type="entry name" value="Q_MOTIF"/>
    <property type="match status" value="1"/>
</dbReference>
<keyword evidence="5 15" id="KW-0378">Hydrolase</keyword>
<proteinExistence type="inferred from homology"/>
<dbReference type="InterPro" id="IPR000629">
    <property type="entry name" value="RNA-helicase_DEAD-box_CS"/>
</dbReference>
<dbReference type="SMART" id="SM00487">
    <property type="entry name" value="DEXDc"/>
    <property type="match status" value="1"/>
</dbReference>
<dbReference type="Gene3D" id="3.40.50.300">
    <property type="entry name" value="P-loop containing nucleotide triphosphate hydrolases"/>
    <property type="match status" value="2"/>
</dbReference>
<dbReference type="EC" id="3.6.4.13" evidence="16"/>
<evidence type="ECO:0000256" key="4">
    <source>
        <dbReference type="ARBA" id="ARBA00022741"/>
    </source>
</evidence>
<name>A0A9W9BU23_9HYPO</name>
<feature type="domain" description="Helicase ATP-binding" evidence="18">
    <location>
        <begin position="82"/>
        <end position="283"/>
    </location>
</feature>
<evidence type="ECO:0000256" key="14">
    <source>
        <dbReference type="PROSITE-ProRule" id="PRU00552"/>
    </source>
</evidence>
<keyword evidence="3" id="KW-0698">rRNA processing</keyword>
<gene>
    <name evidence="21" type="primary">SPB4</name>
    <name evidence="21" type="ORF">N0V84_001164</name>
</gene>
<evidence type="ECO:0000256" key="12">
    <source>
        <dbReference type="ARBA" id="ARBA00038002"/>
    </source>
</evidence>
<dbReference type="CDD" id="cd18787">
    <property type="entry name" value="SF2_C_DEAD"/>
    <property type="match status" value="1"/>
</dbReference>
<comment type="catalytic activity">
    <reaction evidence="16">
        <text>ATP + H2O = ADP + phosphate + H(+)</text>
        <dbReference type="Rhea" id="RHEA:13065"/>
        <dbReference type="ChEBI" id="CHEBI:15377"/>
        <dbReference type="ChEBI" id="CHEBI:15378"/>
        <dbReference type="ChEBI" id="CHEBI:30616"/>
        <dbReference type="ChEBI" id="CHEBI:43474"/>
        <dbReference type="ChEBI" id="CHEBI:456216"/>
        <dbReference type="EC" id="3.6.4.13"/>
    </reaction>
</comment>
<dbReference type="Pfam" id="PF00271">
    <property type="entry name" value="Helicase_C"/>
    <property type="match status" value="1"/>
</dbReference>
<evidence type="ECO:0000256" key="5">
    <source>
        <dbReference type="ARBA" id="ARBA00022801"/>
    </source>
</evidence>
<feature type="region of interest" description="Disordered" evidence="17">
    <location>
        <begin position="570"/>
        <end position="663"/>
    </location>
</feature>
<comment type="subunit">
    <text evidence="13">Component of pre-60S ribosomal complexes.</text>
</comment>
<dbReference type="Pfam" id="PF00270">
    <property type="entry name" value="DEAD"/>
    <property type="match status" value="1"/>
</dbReference>
<feature type="short sequence motif" description="Q motif" evidence="14">
    <location>
        <begin position="51"/>
        <end position="79"/>
    </location>
</feature>
<dbReference type="GO" id="GO:0003723">
    <property type="term" value="F:RNA binding"/>
    <property type="evidence" value="ECO:0007669"/>
    <property type="project" value="UniProtKB-UniRule"/>
</dbReference>
<evidence type="ECO:0000313" key="22">
    <source>
        <dbReference type="Proteomes" id="UP001140502"/>
    </source>
</evidence>
<dbReference type="GO" id="GO:0016787">
    <property type="term" value="F:hydrolase activity"/>
    <property type="evidence" value="ECO:0007669"/>
    <property type="project" value="UniProtKB-KW"/>
</dbReference>
<dbReference type="PROSITE" id="PS00039">
    <property type="entry name" value="DEAD_ATP_HELICASE"/>
    <property type="match status" value="1"/>
</dbReference>
<comment type="caution">
    <text evidence="21">The sequence shown here is derived from an EMBL/GenBank/DDBJ whole genome shotgun (WGS) entry which is preliminary data.</text>
</comment>
<dbReference type="InterPro" id="IPR056330">
    <property type="entry name" value="CTT_SPB4"/>
</dbReference>
<keyword evidence="2" id="KW-0690">Ribosome biogenesis</keyword>
<keyword evidence="10" id="KW-0539">Nucleus</keyword>
<accession>A0A9W9BU23</accession>
<evidence type="ECO:0000313" key="21">
    <source>
        <dbReference type="EMBL" id="KAJ4328296.1"/>
    </source>
</evidence>
<reference evidence="21" key="1">
    <citation type="submission" date="2022-10" db="EMBL/GenBank/DDBJ databases">
        <title>Tapping the CABI collections for fungal endophytes: first genome assemblies for Collariella, Neodidymelliopsis, Ascochyta clinopodiicola, Didymella pomorum, Didymosphaeria variabile, Neocosmospora piperis and Neocucurbitaria cava.</title>
        <authorList>
            <person name="Hill R."/>
        </authorList>
    </citation>
    <scope>NUCLEOTIDE SEQUENCE</scope>
    <source>
        <strain evidence="21">IMI 366586</strain>
    </source>
</reference>
<evidence type="ECO:0000256" key="11">
    <source>
        <dbReference type="ARBA" id="ARBA00037566"/>
    </source>
</evidence>
<dbReference type="GO" id="GO:0005730">
    <property type="term" value="C:nucleolus"/>
    <property type="evidence" value="ECO:0007669"/>
    <property type="project" value="UniProtKB-SubCell"/>
</dbReference>
<keyword evidence="4 15" id="KW-0547">Nucleotide-binding</keyword>
<comment type="function">
    <text evidence="11">ATP-binding RNA helicase involved in the biogenesis of 60S ribosomal subunits. Binds 90S pre-ribosomal particles and dissociates from pre-60S ribosomal particles after processing of 27SB pre-rRNA. Required for the normal formation of 18S rRNA through the processing of pre-rRNAs at sites A0, A1 and A2, and the normal formation of 25S and 5.8S rRNAs through the processing of pre-rRNAs at sites C1 and C2.</text>
</comment>
<sequence length="663" mass="74381">MFCANTGPSKPDLRQLNLTYSIRPQSLVASFKSGQRVMAPGKEKRKSQRAWDALTPPLAEWILDAVATMGFSQMTPVQAATLPHFMGNKDVVVEAVTGSGKTLAFLIPLVQKLLRLGEPTKKHHVAAIVVSPTRELAAQIHTVLLSLLQFHEASAEVLPHLKGDEKRPATTSPAIVPQLLVGGTTTPAQDLSFFLRHSPNVLISSPGRLVELLSSPHVHCPQSSFEVLVLDEADRLLDLGFKPDLQKILSHLPKQRRTGLFSASVSEAVGEIIRVGLRNPVKIEVKVKMKDGGILEDRKTPASLQMTYMVKPASQKLPALAELLERLPVRPQRSIVFLSTCAAVDYFQHILPAILPEGFALVPLHGKHPAKVREKNFNRFLTSVSPTILLTTDLAARGLDIPQVDLVVQIDAPSDPKVFIHRSGRAGRAGRKGLAVVMLHPGREEDYVKFLDIRKTPIVELQKPDVITSEDGAVATAKKIRDLVREDRALFDKAQKGFVSWARSYGAHQATSIFRAADLDWEDLGNAWGLLRMPRMPELKNWKGDKMLGLEIDWDNYAYKEKAREQARKVALEEEKSGEKPDKKEEKKRKRKNEAWSAKHEKEEERVERREKRHKRREAEKTAKMTDEEKVKQMELNELIAEVRRQNQAKAEKKDDEFEGFDD</sequence>
<evidence type="ECO:0000256" key="3">
    <source>
        <dbReference type="ARBA" id="ARBA00022552"/>
    </source>
</evidence>
<evidence type="ECO:0000259" key="18">
    <source>
        <dbReference type="PROSITE" id="PS51192"/>
    </source>
</evidence>
<evidence type="ECO:0000256" key="13">
    <source>
        <dbReference type="ARBA" id="ARBA00038757"/>
    </source>
</evidence>
<keyword evidence="6 15" id="KW-0347">Helicase</keyword>
<dbReference type="InterPro" id="IPR014014">
    <property type="entry name" value="RNA_helicase_DEAD_Q_motif"/>
</dbReference>